<dbReference type="SUPFAM" id="SSF82199">
    <property type="entry name" value="SET domain"/>
    <property type="match status" value="1"/>
</dbReference>
<dbReference type="InterPro" id="IPR046341">
    <property type="entry name" value="SET_dom_sf"/>
</dbReference>
<accession>A0A7S9XHB2</accession>
<dbReference type="Pfam" id="PF00856">
    <property type="entry name" value="SET"/>
    <property type="match status" value="1"/>
</dbReference>
<organism evidence="2">
    <name type="scientific">Virus NIOZ-UU157</name>
    <dbReference type="NCBI Taxonomy" id="2763269"/>
    <lineage>
        <taxon>Viruses</taxon>
    </lineage>
</organism>
<protein>
    <recommendedName>
        <fullName evidence="1">SET domain-containing protein</fullName>
    </recommendedName>
</protein>
<sequence length="97" mass="11043">MYKPLPKTLTIKESDIDGLGLFTTTKIPKGVDLGVTHLFDERFENDYIRTPLGGFINHSDEPNAQLIVVRDTLRLSTTRAINPGEEIKLKYHLYEIV</sequence>
<dbReference type="PROSITE" id="PS50280">
    <property type="entry name" value="SET"/>
    <property type="match status" value="1"/>
</dbReference>
<dbReference type="Gene3D" id="2.170.270.10">
    <property type="entry name" value="SET domain"/>
    <property type="match status" value="1"/>
</dbReference>
<proteinExistence type="predicted"/>
<dbReference type="SMART" id="SM00317">
    <property type="entry name" value="SET"/>
    <property type="match status" value="1"/>
</dbReference>
<dbReference type="InterPro" id="IPR001214">
    <property type="entry name" value="SET_dom"/>
</dbReference>
<name>A0A7S9XHB2_9VIRU</name>
<evidence type="ECO:0000313" key="2">
    <source>
        <dbReference type="EMBL" id="QPI16405.1"/>
    </source>
</evidence>
<dbReference type="CDD" id="cd08161">
    <property type="entry name" value="SET"/>
    <property type="match status" value="1"/>
</dbReference>
<feature type="domain" description="SET" evidence="1">
    <location>
        <begin position="7"/>
        <end position="92"/>
    </location>
</feature>
<evidence type="ECO:0000259" key="1">
    <source>
        <dbReference type="PROSITE" id="PS50280"/>
    </source>
</evidence>
<gene>
    <name evidence="2" type="ORF">NIOZUU157_00296</name>
</gene>
<reference evidence="2" key="1">
    <citation type="submission" date="2020-08" db="EMBL/GenBank/DDBJ databases">
        <title>Bridging the membrane lipid divide: bacteria of the FCB group superphylum have the potential to synthesize archaeal ether lipids.</title>
        <authorList>
            <person name="Villanueva L."/>
            <person name="von Meijenfeldt F.A.B."/>
            <person name="Westbye A.B."/>
            <person name="Yadav S."/>
            <person name="Hopmans E.C."/>
            <person name="Dutilh B.E."/>
            <person name="Sinninghe Damste J.S."/>
        </authorList>
    </citation>
    <scope>NUCLEOTIDE SEQUENCE</scope>
    <source>
        <strain evidence="2">NIOZ-UU157</strain>
    </source>
</reference>
<dbReference type="EMBL" id="MW030560">
    <property type="protein sequence ID" value="QPI16405.1"/>
    <property type="molecule type" value="Genomic_DNA"/>
</dbReference>